<reference evidence="3" key="3">
    <citation type="submission" date="2015-05" db="UniProtKB">
        <authorList>
            <consortium name="EnsemblMetazoa"/>
        </authorList>
    </citation>
    <scope>IDENTIFICATION</scope>
</reference>
<dbReference type="STRING" id="13249.R4FN09"/>
<organism evidence="2">
    <name type="scientific">Rhodnius prolixus</name>
    <name type="common">Triatomid bug</name>
    <dbReference type="NCBI Taxonomy" id="13249"/>
    <lineage>
        <taxon>Eukaryota</taxon>
        <taxon>Metazoa</taxon>
        <taxon>Ecdysozoa</taxon>
        <taxon>Arthropoda</taxon>
        <taxon>Hexapoda</taxon>
        <taxon>Insecta</taxon>
        <taxon>Pterygota</taxon>
        <taxon>Neoptera</taxon>
        <taxon>Paraneoptera</taxon>
        <taxon>Hemiptera</taxon>
        <taxon>Heteroptera</taxon>
        <taxon>Panheteroptera</taxon>
        <taxon>Cimicomorpha</taxon>
        <taxon>Reduviidae</taxon>
        <taxon>Triatominae</taxon>
        <taxon>Rhodnius</taxon>
    </lineage>
</organism>
<dbReference type="PANTHER" id="PTHR21357">
    <property type="entry name" value="FAM172 FAMILY PROTEIN HOMOLOG CG10038"/>
    <property type="match status" value="1"/>
</dbReference>
<dbReference type="eggNOG" id="KOG3967">
    <property type="taxonomic scope" value="Eukaryota"/>
</dbReference>
<dbReference type="GO" id="GO:0035197">
    <property type="term" value="F:siRNA binding"/>
    <property type="evidence" value="ECO:0007669"/>
    <property type="project" value="TreeGrafter"/>
</dbReference>
<dbReference type="GO" id="GO:0031048">
    <property type="term" value="P:regulatory ncRNA-mediated heterochromatin formation"/>
    <property type="evidence" value="ECO:0007669"/>
    <property type="project" value="TreeGrafter"/>
</dbReference>
<dbReference type="GO" id="GO:0005634">
    <property type="term" value="C:nucleus"/>
    <property type="evidence" value="ECO:0007669"/>
    <property type="project" value="TreeGrafter"/>
</dbReference>
<evidence type="ECO:0000313" key="2">
    <source>
        <dbReference type="EMBL" id="JAA75996.1"/>
    </source>
</evidence>
<dbReference type="OMA" id="LAFVELX"/>
<dbReference type="AlphaFoldDB" id="R4FN09"/>
<dbReference type="EMBL" id="GAHY01001514">
    <property type="protein sequence ID" value="JAA75996.1"/>
    <property type="molecule type" value="mRNA"/>
</dbReference>
<dbReference type="Gene3D" id="3.40.50.1820">
    <property type="entry name" value="alpha/beta hydrolase"/>
    <property type="match status" value="1"/>
</dbReference>
<dbReference type="InterPro" id="IPR029058">
    <property type="entry name" value="AB_hydrolase_fold"/>
</dbReference>
<dbReference type="EnsemblMetazoa" id="RPRC010939-RA">
    <property type="protein sequence ID" value="RPRC010939-PA"/>
    <property type="gene ID" value="RPRC010939"/>
</dbReference>
<dbReference type="SUPFAM" id="SSF53474">
    <property type="entry name" value="alpha/beta-Hydrolases"/>
    <property type="match status" value="1"/>
</dbReference>
<evidence type="ECO:0000259" key="1">
    <source>
        <dbReference type="Pfam" id="PF22749"/>
    </source>
</evidence>
<proteinExistence type="evidence at transcript level"/>
<dbReference type="PANTHER" id="PTHR21357:SF4">
    <property type="entry name" value="FAM172 FAMILY PROTEIN HOMOLOG CG10038"/>
    <property type="match status" value="1"/>
</dbReference>
<protein>
    <submittedName>
        <fullName evidence="3">Arb2 domain-containing protein</fullName>
    </submittedName>
</protein>
<reference evidence="4" key="2">
    <citation type="submission" date="2015-04" db="EMBL/GenBank/DDBJ databases">
        <authorList>
            <person name="Wilson R.K."/>
            <person name="Warren W."/>
            <person name="Dotson E."/>
            <person name="Oliveira P.L."/>
        </authorList>
    </citation>
    <scope>NUCLEOTIDE SEQUENCE</scope>
</reference>
<evidence type="ECO:0000313" key="4">
    <source>
        <dbReference type="Proteomes" id="UP000015103"/>
    </source>
</evidence>
<keyword evidence="4" id="KW-1185">Reference proteome</keyword>
<evidence type="ECO:0000313" key="3">
    <source>
        <dbReference type="EnsemblMetazoa" id="RPRC010939-PA"/>
    </source>
</evidence>
<dbReference type="Pfam" id="PF22749">
    <property type="entry name" value="Arb2"/>
    <property type="match status" value="1"/>
</dbReference>
<accession>R4FN09</accession>
<sequence length="328" mass="36439">MLKTFFSSSFGSRFRYIRTLMSSKEGPFPKTLEGFGYKFNEEGKLRKIDTATGNVTDIPFQFNVSSDPSYNQKRYEAVGEVVTEVVYDLLDKEGLKRLPVPQESANGSFIFCTENAQESDKIIILIHGTGVVKAGQWARSLIVNDCLDSGTQLPYIRKAQELGYGVFVLNTNDNFRLIDGKKSPIKGSSNAQEHASTVWSHYITQSRAQKIAIIAHSFGGVVTMSLASNFEEDFLKRVFAIGLTDSVHGKIPRAVSSVLADHLAKIGRNWVSSSDVLDSPLPEQTGEIQCVSAGISKHELTSWSCMDSLFSFIEERLENRLVSTRDEL</sequence>
<reference evidence="2" key="1">
    <citation type="submission" date="2013-04" db="EMBL/GenBank/DDBJ databases">
        <title>An insight into the transcriptome of the digestive tract of the blood sucking bug, Rhodnius prolixus.</title>
        <authorList>
            <person name="Ribeiro J.M.C."/>
            <person name="Genta F.A."/>
            <person name="Sorgine M.H.F."/>
            <person name="Paiva-Silva G.O."/>
            <person name="Majerowicz D."/>
            <person name="Medeiros M."/>
            <person name="Koerich L."/>
            <person name="Terra W.R."/>
            <person name="Ferreira C."/>
            <person name="Pimentel A.C."/>
            <person name="Bisch P.M."/>
            <person name="Diniz M.M.P."/>
            <person name="Nascimento R."/>
            <person name="Salmon D."/>
            <person name="Silber A.M."/>
            <person name="Alves M."/>
            <person name="Oliveira M.F."/>
            <person name="Gondim K.C."/>
            <person name="Silva Neto M.A.C."/>
            <person name="Atella G.C."/>
            <person name="Araujo H."/>
            <person name="Dias F.S."/>
            <person name="Polycarpo C.R."/>
            <person name="Fampa P."/>
            <person name="Melo A.C."/>
            <person name="Tanaka A.S."/>
            <person name="Balczun C."/>
            <person name="Oliveira J.H.M."/>
            <person name="Goncalves R."/>
            <person name="Lazoski C."/>
            <person name="Pereira M.A."/>
            <person name="Rivera-Pomar R."/>
            <person name="Diambra L."/>
            <person name="Schaub G.A."/>
            <person name="Garcia E.S."/>
            <person name="Azambuja P."/>
            <person name="Braz G.R.C."/>
            <person name="Oliveira P.L."/>
        </authorList>
    </citation>
    <scope>NUCLEOTIDE SEQUENCE</scope>
</reference>
<dbReference type="GeneID" id="141457001"/>
<dbReference type="InterPro" id="IPR053858">
    <property type="entry name" value="Arb2_dom"/>
</dbReference>
<dbReference type="InterPro" id="IPR048263">
    <property type="entry name" value="Arb2"/>
</dbReference>
<dbReference type="EMBL" id="ACPB03020702">
    <property type="status" value="NOT_ANNOTATED_CDS"/>
    <property type="molecule type" value="Genomic_DNA"/>
</dbReference>
<dbReference type="HOGENOM" id="CLU_048484_3_0_1"/>
<name>R4FN09_RHOPR</name>
<dbReference type="VEuPathDB" id="VectorBase:RPRC010939"/>
<feature type="domain" description="Arb2" evidence="1">
    <location>
        <begin position="28"/>
        <end position="275"/>
    </location>
</feature>
<dbReference type="Proteomes" id="UP000015103">
    <property type="component" value="Unassembled WGS sequence"/>
</dbReference>
<dbReference type="RefSeq" id="XP_073989561.1">
    <property type="nucleotide sequence ID" value="XM_074133460.1"/>
</dbReference>